<feature type="chain" id="PRO_5016448121" evidence="1">
    <location>
        <begin position="20"/>
        <end position="343"/>
    </location>
</feature>
<keyword evidence="3" id="KW-1185">Reference proteome</keyword>
<evidence type="ECO:0000313" key="3">
    <source>
        <dbReference type="Proteomes" id="UP000249547"/>
    </source>
</evidence>
<sequence length="343" mass="39442">MRGCFIVALLLLLVFNCQAQTDRKTNWFNSPMDSNYVEDHTEDLTVRLYGSRKYTYFDIVDHGEKSELLYKPNSNMNVGVGFNYKFIGINIGFNLPFINDDDDRYGKTKYLDLQSHLYLRKMVIDFYGQYYKGYYLANPKGTISNYMPADGFPKRPDIYNLDIGASAQYIFNNKRFSYRAAYLQNEYQKKSAGSFMLGGEVFAFMVRGDSSLIPRNMQNENFYDGIHYDKTKVFSLAVNGGYAYTLVFDSHFFITASLSGAVGMNSTRLYFPGGTHTTEMGWQLNTTVRFSAGYNSSKFFAGVHYVDMKTRSETPIQRTYQTFGTGNFRVSIARRFGLKKPLF</sequence>
<evidence type="ECO:0000313" key="2">
    <source>
        <dbReference type="EMBL" id="RAJ02462.1"/>
    </source>
</evidence>
<keyword evidence="1" id="KW-0732">Signal</keyword>
<dbReference type="Pfam" id="PF14391">
    <property type="entry name" value="DUF4421"/>
    <property type="match status" value="1"/>
</dbReference>
<name>A0A327QFR3_9BACT</name>
<dbReference type="Proteomes" id="UP000249547">
    <property type="component" value="Unassembled WGS sequence"/>
</dbReference>
<reference evidence="2 3" key="1">
    <citation type="submission" date="2018-06" db="EMBL/GenBank/DDBJ databases">
        <title>Genomic Encyclopedia of Archaeal and Bacterial Type Strains, Phase II (KMG-II): from individual species to whole genera.</title>
        <authorList>
            <person name="Goeker M."/>
        </authorList>
    </citation>
    <scope>NUCLEOTIDE SEQUENCE [LARGE SCALE GENOMIC DNA]</scope>
    <source>
        <strain evidence="2 3">DSM 23857</strain>
    </source>
</reference>
<comment type="caution">
    <text evidence="2">The sequence shown here is derived from an EMBL/GenBank/DDBJ whole genome shotgun (WGS) entry which is preliminary data.</text>
</comment>
<gene>
    <name evidence="2" type="ORF">LX64_03480</name>
</gene>
<dbReference type="EMBL" id="QLLL01000006">
    <property type="protein sequence ID" value="RAJ02462.1"/>
    <property type="molecule type" value="Genomic_DNA"/>
</dbReference>
<dbReference type="OrthoDB" id="669053at2"/>
<dbReference type="InterPro" id="IPR025535">
    <property type="entry name" value="DUF4421"/>
</dbReference>
<dbReference type="RefSeq" id="WP_111598901.1">
    <property type="nucleotide sequence ID" value="NZ_QLLL01000006.1"/>
</dbReference>
<dbReference type="AlphaFoldDB" id="A0A327QFR3"/>
<evidence type="ECO:0000256" key="1">
    <source>
        <dbReference type="SAM" id="SignalP"/>
    </source>
</evidence>
<organism evidence="2 3">
    <name type="scientific">Chitinophaga skermanii</name>
    <dbReference type="NCBI Taxonomy" id="331697"/>
    <lineage>
        <taxon>Bacteria</taxon>
        <taxon>Pseudomonadati</taxon>
        <taxon>Bacteroidota</taxon>
        <taxon>Chitinophagia</taxon>
        <taxon>Chitinophagales</taxon>
        <taxon>Chitinophagaceae</taxon>
        <taxon>Chitinophaga</taxon>
    </lineage>
</organism>
<protein>
    <submittedName>
        <fullName evidence="2">Uncharacterized protein DUF4421</fullName>
    </submittedName>
</protein>
<accession>A0A327QFR3</accession>
<proteinExistence type="predicted"/>
<feature type="signal peptide" evidence="1">
    <location>
        <begin position="1"/>
        <end position="19"/>
    </location>
</feature>